<dbReference type="Proteomes" id="UP000236649">
    <property type="component" value="Chromosome 5"/>
</dbReference>
<accession>A0AAN1MRF6</accession>
<sequence>MCSPALAGEHYIEVWNPTEARGRMEPAHTARKTSKQRQRVSDPLAHERSHHRVVAAVPGPNASVANVGRRTHEPRYEDIPRQLAPEDNVLRVDGQHARTEVER</sequence>
<evidence type="ECO:0000256" key="1">
    <source>
        <dbReference type="SAM" id="MobiDB-lite"/>
    </source>
</evidence>
<reference evidence="2 3" key="1">
    <citation type="submission" date="2018-01" db="EMBL/GenBank/DDBJ databases">
        <title>Species boundaries and ecological features among Paraburkholderia terrae DSMZ17804T, P. hospita DSMZ17164T and P. caribensis DSMZ13236T.</title>
        <authorList>
            <person name="Pratama A.A."/>
        </authorList>
    </citation>
    <scope>NUCLEOTIDE SEQUENCE [LARGE SCALE GENOMIC DNA]</scope>
    <source>
        <strain evidence="2 3">DSM 17164</strain>
    </source>
</reference>
<evidence type="ECO:0000313" key="2">
    <source>
        <dbReference type="EMBL" id="AUT76717.1"/>
    </source>
</evidence>
<name>A0AAN1MRF6_9BURK</name>
<proteinExistence type="predicted"/>
<feature type="region of interest" description="Disordered" evidence="1">
    <location>
        <begin position="19"/>
        <end position="49"/>
    </location>
</feature>
<gene>
    <name evidence="2" type="ORF">C2L64_48860</name>
</gene>
<feature type="compositionally biased region" description="Basic residues" evidence="1">
    <location>
        <begin position="29"/>
        <end position="38"/>
    </location>
</feature>
<protein>
    <submittedName>
        <fullName evidence="2">Uncharacterized protein</fullName>
    </submittedName>
</protein>
<evidence type="ECO:0000313" key="3">
    <source>
        <dbReference type="Proteomes" id="UP000236649"/>
    </source>
</evidence>
<dbReference type="AlphaFoldDB" id="A0AAN1MRF6"/>
<dbReference type="KEGG" id="phs:C2L64_48860"/>
<dbReference type="EMBL" id="CP026109">
    <property type="protein sequence ID" value="AUT76717.1"/>
    <property type="molecule type" value="Genomic_DNA"/>
</dbReference>
<organism evidence="2 3">
    <name type="scientific">Paraburkholderia hospita</name>
    <dbReference type="NCBI Taxonomy" id="169430"/>
    <lineage>
        <taxon>Bacteria</taxon>
        <taxon>Pseudomonadati</taxon>
        <taxon>Pseudomonadota</taxon>
        <taxon>Betaproteobacteria</taxon>
        <taxon>Burkholderiales</taxon>
        <taxon>Burkholderiaceae</taxon>
        <taxon>Paraburkholderia</taxon>
    </lineage>
</organism>